<dbReference type="InterPro" id="IPR032465">
    <property type="entry name" value="ACMSD"/>
</dbReference>
<dbReference type="PANTHER" id="PTHR21240:SF28">
    <property type="entry name" value="ISO-OROTATE DECARBOXYLASE (EUROFUNG)"/>
    <property type="match status" value="1"/>
</dbReference>
<name>A0A516Q3R4_9ACTN</name>
<dbReference type="CDD" id="cd01292">
    <property type="entry name" value="metallo-dependent_hydrolases"/>
    <property type="match status" value="1"/>
</dbReference>
<dbReference type="Pfam" id="PF04909">
    <property type="entry name" value="Amidohydro_2"/>
    <property type="match status" value="1"/>
</dbReference>
<dbReference type="InterPro" id="IPR032466">
    <property type="entry name" value="Metal_Hydrolase"/>
</dbReference>
<gene>
    <name evidence="3" type="ORF">FOE78_21120</name>
</gene>
<dbReference type="GO" id="GO:0005737">
    <property type="term" value="C:cytoplasm"/>
    <property type="evidence" value="ECO:0007669"/>
    <property type="project" value="TreeGrafter"/>
</dbReference>
<dbReference type="GO" id="GO:0016831">
    <property type="term" value="F:carboxy-lyase activity"/>
    <property type="evidence" value="ECO:0007669"/>
    <property type="project" value="InterPro"/>
</dbReference>
<reference evidence="3 4" key="1">
    <citation type="submission" date="2019-07" db="EMBL/GenBank/DDBJ databases">
        <title>Microlunatus dokdonensis sp. nov. isolated from the rhizospheric soil of the wild plant Elymus tsukushiensis.</title>
        <authorList>
            <person name="Ghim S.-Y."/>
            <person name="Hwang Y.-J."/>
            <person name="Son J.-S."/>
            <person name="Shin J.-H."/>
        </authorList>
    </citation>
    <scope>NUCLEOTIDE SEQUENCE [LARGE SCALE GENOMIC DNA]</scope>
    <source>
        <strain evidence="3 4">KUDC0627</strain>
    </source>
</reference>
<dbReference type="GO" id="GO:0019748">
    <property type="term" value="P:secondary metabolic process"/>
    <property type="evidence" value="ECO:0007669"/>
    <property type="project" value="TreeGrafter"/>
</dbReference>
<dbReference type="InterPro" id="IPR006680">
    <property type="entry name" value="Amidohydro-rel"/>
</dbReference>
<organism evidence="3 4">
    <name type="scientific">Microlunatus elymi</name>
    <dbReference type="NCBI Taxonomy" id="2596828"/>
    <lineage>
        <taxon>Bacteria</taxon>
        <taxon>Bacillati</taxon>
        <taxon>Actinomycetota</taxon>
        <taxon>Actinomycetes</taxon>
        <taxon>Propionibacteriales</taxon>
        <taxon>Propionibacteriaceae</taxon>
        <taxon>Microlunatus</taxon>
    </lineage>
</organism>
<dbReference type="Gene3D" id="3.20.20.140">
    <property type="entry name" value="Metal-dependent hydrolases"/>
    <property type="match status" value="1"/>
</dbReference>
<dbReference type="EMBL" id="CP041692">
    <property type="protein sequence ID" value="QDP98068.1"/>
    <property type="molecule type" value="Genomic_DNA"/>
</dbReference>
<dbReference type="RefSeq" id="WP_143988014.1">
    <property type="nucleotide sequence ID" value="NZ_CP041692.1"/>
</dbReference>
<dbReference type="OrthoDB" id="1407586at2"/>
<feature type="domain" description="Amidohydrolase-related" evidence="2">
    <location>
        <begin position="5"/>
        <end position="262"/>
    </location>
</feature>
<dbReference type="PANTHER" id="PTHR21240">
    <property type="entry name" value="2-AMINO-3-CARBOXYLMUCONATE-6-SEMIALDEHYDE DECARBOXYLASE"/>
    <property type="match status" value="1"/>
</dbReference>
<evidence type="ECO:0000313" key="4">
    <source>
        <dbReference type="Proteomes" id="UP000319263"/>
    </source>
</evidence>
<accession>A0A516Q3R4</accession>
<keyword evidence="4" id="KW-1185">Reference proteome</keyword>
<evidence type="ECO:0000313" key="3">
    <source>
        <dbReference type="EMBL" id="QDP98068.1"/>
    </source>
</evidence>
<protein>
    <submittedName>
        <fullName evidence="3">Amidohydrolase</fullName>
    </submittedName>
</protein>
<dbReference type="SUPFAM" id="SSF51556">
    <property type="entry name" value="Metallo-dependent hydrolases"/>
    <property type="match status" value="1"/>
</dbReference>
<keyword evidence="1" id="KW-0456">Lyase</keyword>
<keyword evidence="3" id="KW-0378">Hydrolase</keyword>
<evidence type="ECO:0000259" key="2">
    <source>
        <dbReference type="Pfam" id="PF04909"/>
    </source>
</evidence>
<evidence type="ECO:0000256" key="1">
    <source>
        <dbReference type="ARBA" id="ARBA00023239"/>
    </source>
</evidence>
<dbReference type="Proteomes" id="UP000319263">
    <property type="component" value="Chromosome"/>
</dbReference>
<dbReference type="KEGG" id="mik:FOE78_21120"/>
<dbReference type="GO" id="GO:0016787">
    <property type="term" value="F:hydrolase activity"/>
    <property type="evidence" value="ECO:0007669"/>
    <property type="project" value="UniProtKB-KW"/>
</dbReference>
<proteinExistence type="predicted"/>
<sequence length="263" mass="28730">MGKIIDAHAHLQLSDEEAWVDAPHRLPDYQQATADLQLSRFAVLVMAPAGDLHRTRAQNDYALSVAGSDERAFALCSVHPDDGDRALAEIDRVARAGAAGLKLHPSTQQFDVASEELLAVVRRAGDHGLPVLFDSVAVADPGQPEKFVGLAMSCPDTELVLAHTFGPKFVQAVMFSVLSRYPGTRRNVYLELSATVCMFADSPYVEQLAWLCRRHGLDRVLWGSDYPLFSPTESLQALTGFGFSGDEFEQVTHHTAASVYHLA</sequence>
<dbReference type="AlphaFoldDB" id="A0A516Q3R4"/>